<reference evidence="1" key="1">
    <citation type="journal article" date="2019" name="MBio">
        <title>Virus Genomes from Deep Sea Sediments Expand the Ocean Megavirome and Support Independent Origins of Viral Gigantism.</title>
        <authorList>
            <person name="Backstrom D."/>
            <person name="Yutin N."/>
            <person name="Jorgensen S.L."/>
            <person name="Dharamshi J."/>
            <person name="Homa F."/>
            <person name="Zaremba-Niedwiedzka K."/>
            <person name="Spang A."/>
            <person name="Wolf Y.I."/>
            <person name="Koonin E.V."/>
            <person name="Ettema T.J."/>
        </authorList>
    </citation>
    <scope>NUCLEOTIDE SEQUENCE</scope>
</reference>
<name>A0A4D5XEG4_9VIRU</name>
<gene>
    <name evidence="1" type="ORF">LCDPAC01_02470</name>
</gene>
<proteinExistence type="predicted"/>
<organism evidence="1">
    <name type="scientific">Pithovirus LCDPAC01</name>
    <dbReference type="NCBI Taxonomy" id="2506600"/>
    <lineage>
        <taxon>Viruses</taxon>
        <taxon>Pithoviruses</taxon>
    </lineage>
</organism>
<dbReference type="EMBL" id="MK500294">
    <property type="protein sequence ID" value="QBK84766.1"/>
    <property type="molecule type" value="Genomic_DNA"/>
</dbReference>
<accession>A0A4D5XEG4</accession>
<sequence length="83" mass="9263">MALPIADSPTRPFFFTHLFVGSFKILPRGHFTGTNLFFLATAPVLFTHRPDLGLKTLSRGHFFEPFGLVDILLFLLNCGGKII</sequence>
<protein>
    <submittedName>
        <fullName evidence="1">Uncharacterized protein</fullName>
    </submittedName>
</protein>
<evidence type="ECO:0000313" key="1">
    <source>
        <dbReference type="EMBL" id="QBK84766.1"/>
    </source>
</evidence>